<evidence type="ECO:0000313" key="2">
    <source>
        <dbReference type="EMBL" id="SQI36709.1"/>
    </source>
</evidence>
<feature type="region of interest" description="Disordered" evidence="1">
    <location>
        <begin position="1"/>
        <end position="26"/>
    </location>
</feature>
<protein>
    <submittedName>
        <fullName evidence="2">Uncharacterized protein conserved in bacteria</fullName>
    </submittedName>
</protein>
<dbReference type="KEGG" id="rcr:NCTC10994_03380"/>
<evidence type="ECO:0000313" key="3">
    <source>
        <dbReference type="Proteomes" id="UP000249091"/>
    </source>
</evidence>
<dbReference type="PANTHER" id="PTHR39441:SF1">
    <property type="entry name" value="DUF2252 DOMAIN-CONTAINING PROTEIN"/>
    <property type="match status" value="1"/>
</dbReference>
<proteinExistence type="predicted"/>
<dbReference type="STRING" id="1219011.GCA_001895045_03355"/>
<dbReference type="EMBL" id="LS483468">
    <property type="protein sequence ID" value="SQI36709.1"/>
    <property type="molecule type" value="Genomic_DNA"/>
</dbReference>
<dbReference type="Pfam" id="PF10009">
    <property type="entry name" value="DUF2252"/>
    <property type="match status" value="1"/>
</dbReference>
<feature type="compositionally biased region" description="Basic and acidic residues" evidence="1">
    <location>
        <begin position="17"/>
        <end position="26"/>
    </location>
</feature>
<keyword evidence="3" id="KW-1185">Reference proteome</keyword>
<name>A0A2X4UDI5_9NOCA</name>
<dbReference type="RefSeq" id="WP_084722666.1">
    <property type="nucleotide sequence ID" value="NZ_JAFBBL010000001.1"/>
</dbReference>
<evidence type="ECO:0000256" key="1">
    <source>
        <dbReference type="SAM" id="MobiDB-lite"/>
    </source>
</evidence>
<dbReference type="AlphaFoldDB" id="A0A2X4UDI5"/>
<organism evidence="2 3">
    <name type="scientific">Rhodococcus coprophilus</name>
    <dbReference type="NCBI Taxonomy" id="38310"/>
    <lineage>
        <taxon>Bacteria</taxon>
        <taxon>Bacillati</taxon>
        <taxon>Actinomycetota</taxon>
        <taxon>Actinomycetes</taxon>
        <taxon>Mycobacteriales</taxon>
        <taxon>Nocardiaceae</taxon>
        <taxon>Rhodococcus</taxon>
    </lineage>
</organism>
<dbReference type="InterPro" id="IPR018721">
    <property type="entry name" value="DUF2252"/>
</dbReference>
<reference evidence="2 3" key="1">
    <citation type="submission" date="2018-06" db="EMBL/GenBank/DDBJ databases">
        <authorList>
            <consortium name="Pathogen Informatics"/>
            <person name="Doyle S."/>
        </authorList>
    </citation>
    <scope>NUCLEOTIDE SEQUENCE [LARGE SCALE GENOMIC DNA]</scope>
    <source>
        <strain evidence="2 3">NCTC10994</strain>
    </source>
</reference>
<dbReference type="PANTHER" id="PTHR39441">
    <property type="entry name" value="DUF2252 DOMAIN-CONTAINING PROTEIN"/>
    <property type="match status" value="1"/>
</dbReference>
<accession>A0A2X4UDI5</accession>
<gene>
    <name evidence="2" type="ORF">NCTC10994_03380</name>
</gene>
<sequence length="471" mass="51815">MTGPDFPTDNAVYLDTPARRARGEEARRSVPLESLAACDSAPDRAPIDLLLKQAATRVPQLVPVRHGRMAGSPFAFYRGAALVMADDLSRTPSSGLITQLCGDAHLSNFGIFATPERKLAFDINDFDETYPGPFEWDVKRLAASLAVAARDNEFTSRERRRMTKECASEYREAMLEQAEQGNLAVWYSHIEPTTEMVELRDELDSSMKKRVRKLLGKSAHNDSVQAAGKLTTVVDGRRTFISRPPLIVPIEDVFADADATQLYGELRRRIIEYAATLQSDRRTLLGQFEFVQAARKVVGVGSVGTRAWIVLMRGADDDPLILQAKEAQKSVLADYVDGPVCENEGERVVHGQRLMQAASDIFLGWQQGPGVDGVRRDFYVRQLRDGKGSAVVDAMTPTGMTLYGRLCARALAYGHARGGDRTAIAAYLGSGTEFDDAIAEFAEAYAKRNVRDHQTLLAAIDSGRIEARTGL</sequence>
<dbReference type="Proteomes" id="UP000249091">
    <property type="component" value="Chromosome 1"/>
</dbReference>